<dbReference type="Pfam" id="PF10323">
    <property type="entry name" value="7TM_GPCR_Srv"/>
    <property type="match status" value="1"/>
</dbReference>
<feature type="transmembrane region" description="Helical" evidence="10">
    <location>
        <begin position="44"/>
        <end position="68"/>
    </location>
</feature>
<evidence type="ECO:0000256" key="1">
    <source>
        <dbReference type="ARBA" id="ARBA00004651"/>
    </source>
</evidence>
<evidence type="ECO:0000313" key="12">
    <source>
        <dbReference type="Proteomes" id="UP001652625"/>
    </source>
</evidence>
<dbReference type="InterPro" id="IPR000276">
    <property type="entry name" value="GPCR_Rhodpsn"/>
</dbReference>
<evidence type="ECO:0000256" key="6">
    <source>
        <dbReference type="ARBA" id="ARBA00023136"/>
    </source>
</evidence>
<keyword evidence="8" id="KW-0325">Glycoprotein</keyword>
<evidence type="ECO:0000256" key="7">
    <source>
        <dbReference type="ARBA" id="ARBA00023170"/>
    </source>
</evidence>
<evidence type="ECO:0000256" key="8">
    <source>
        <dbReference type="ARBA" id="ARBA00023180"/>
    </source>
</evidence>
<dbReference type="GeneID" id="105843494"/>
<keyword evidence="12" id="KW-1185">Reference proteome</keyword>
<dbReference type="Pfam" id="PF00001">
    <property type="entry name" value="7tm_1"/>
    <property type="match status" value="1"/>
</dbReference>
<evidence type="ECO:0000256" key="10">
    <source>
        <dbReference type="SAM" id="Phobius"/>
    </source>
</evidence>
<evidence type="ECO:0000256" key="5">
    <source>
        <dbReference type="ARBA" id="ARBA00023040"/>
    </source>
</evidence>
<reference evidence="13" key="1">
    <citation type="submission" date="2025-08" db="UniProtKB">
        <authorList>
            <consortium name="RefSeq"/>
        </authorList>
    </citation>
    <scope>IDENTIFICATION</scope>
</reference>
<dbReference type="CDD" id="cd00637">
    <property type="entry name" value="7tm_classA_rhodopsin-like"/>
    <property type="match status" value="1"/>
</dbReference>
<evidence type="ECO:0000259" key="11">
    <source>
        <dbReference type="PROSITE" id="PS50262"/>
    </source>
</evidence>
<keyword evidence="7 13" id="KW-0675">Receptor</keyword>
<accession>A0ABM4BHV6</accession>
<dbReference type="Gene3D" id="1.20.1070.10">
    <property type="entry name" value="Rhodopsin 7-helix transmembrane proteins"/>
    <property type="match status" value="1"/>
</dbReference>
<comment type="subcellular location">
    <subcellularLocation>
        <location evidence="1">Cell membrane</location>
        <topology evidence="1">Multi-pass membrane protein</topology>
    </subcellularLocation>
</comment>
<feature type="domain" description="G-protein coupled receptors family 1 profile" evidence="11">
    <location>
        <begin position="59"/>
        <end position="309"/>
    </location>
</feature>
<gene>
    <name evidence="13" type="primary">LOC105843494</name>
</gene>
<dbReference type="InterPro" id="IPR017452">
    <property type="entry name" value="GPCR_Rhodpsn_7TM"/>
</dbReference>
<dbReference type="PROSITE" id="PS50262">
    <property type="entry name" value="G_PROTEIN_RECEP_F1_2"/>
    <property type="match status" value="1"/>
</dbReference>
<evidence type="ECO:0000256" key="4">
    <source>
        <dbReference type="ARBA" id="ARBA00022989"/>
    </source>
</evidence>
<keyword evidence="4 10" id="KW-1133">Transmembrane helix</keyword>
<dbReference type="InterPro" id="IPR019426">
    <property type="entry name" value="7TM_GPCR_serpentine_rcpt_Srv"/>
</dbReference>
<keyword evidence="5" id="KW-0297">G-protein coupled receptor</keyword>
<keyword evidence="3 10" id="KW-0812">Transmembrane</keyword>
<keyword evidence="6 10" id="KW-0472">Membrane</keyword>
<evidence type="ECO:0000256" key="2">
    <source>
        <dbReference type="ARBA" id="ARBA00022475"/>
    </source>
</evidence>
<feature type="transmembrane region" description="Helical" evidence="10">
    <location>
        <begin position="80"/>
        <end position="99"/>
    </location>
</feature>
<dbReference type="PANTHER" id="PTHR24246">
    <property type="entry name" value="OLFACTORY RECEPTOR AND ADENOSINE RECEPTOR"/>
    <property type="match status" value="1"/>
</dbReference>
<keyword evidence="9" id="KW-0807">Transducer</keyword>
<protein>
    <submittedName>
        <fullName evidence="13">Muscarinic acetylcholine receptor M3</fullName>
    </submittedName>
</protein>
<evidence type="ECO:0000313" key="13">
    <source>
        <dbReference type="RefSeq" id="XP_065648603.1"/>
    </source>
</evidence>
<evidence type="ECO:0000256" key="3">
    <source>
        <dbReference type="ARBA" id="ARBA00022692"/>
    </source>
</evidence>
<feature type="transmembrane region" description="Helical" evidence="10">
    <location>
        <begin position="186"/>
        <end position="209"/>
    </location>
</feature>
<name>A0ABM4BHV6_HYDVU</name>
<organism evidence="12 13">
    <name type="scientific">Hydra vulgaris</name>
    <name type="common">Hydra</name>
    <name type="synonym">Hydra attenuata</name>
    <dbReference type="NCBI Taxonomy" id="6087"/>
    <lineage>
        <taxon>Eukaryota</taxon>
        <taxon>Metazoa</taxon>
        <taxon>Cnidaria</taxon>
        <taxon>Hydrozoa</taxon>
        <taxon>Hydroidolina</taxon>
        <taxon>Anthoathecata</taxon>
        <taxon>Aplanulata</taxon>
        <taxon>Hydridae</taxon>
        <taxon>Hydra</taxon>
    </lineage>
</organism>
<dbReference type="PRINTS" id="PR00237">
    <property type="entry name" value="GPCRRHODOPSN"/>
</dbReference>
<dbReference type="RefSeq" id="XP_065648603.1">
    <property type="nucleotide sequence ID" value="XM_065792531.1"/>
</dbReference>
<feature type="transmembrane region" description="Helical" evidence="10">
    <location>
        <begin position="119"/>
        <end position="139"/>
    </location>
</feature>
<dbReference type="SUPFAM" id="SSF81321">
    <property type="entry name" value="Family A G protein-coupled receptor-like"/>
    <property type="match status" value="1"/>
</dbReference>
<dbReference type="PANTHER" id="PTHR24246:SF27">
    <property type="entry name" value="ADENOSINE RECEPTOR, ISOFORM A"/>
    <property type="match status" value="1"/>
</dbReference>
<feature type="transmembrane region" description="Helical" evidence="10">
    <location>
        <begin position="255"/>
        <end position="272"/>
    </location>
</feature>
<keyword evidence="2" id="KW-1003">Cell membrane</keyword>
<dbReference type="Proteomes" id="UP001652625">
    <property type="component" value="Chromosome 03"/>
</dbReference>
<sequence>MKETVNNITQANRLLFNVSCSGPQTAEDIFTYLLTDSFNRFSTFLAILNIIAILPTIILNGIIVIGFIQQKKIRTRSNRLLFSICIADFLVGSIVEPIMSAHIIKVTKRNHDCGLSNSLVYLIPVLLIITMITHTLIAIERLCSIRKPSTYQKIFTKRNITWSMAFIWLIGFLGFVVPLLSGNAIIGIKILFGLIFLSLAICSYCYITLYQEHTWRNGRPVTKIQGAYVVRTMKTKERSLEEDNTLTINLEDAGFFSKLYICMLVFYVIYLITKILKAYNVFKGNDHYSVQYVFDTLLNFHSLVNPCLILFLNDTIRKASFDVFWI</sequence>
<evidence type="ECO:0000256" key="9">
    <source>
        <dbReference type="ARBA" id="ARBA00023224"/>
    </source>
</evidence>
<feature type="transmembrane region" description="Helical" evidence="10">
    <location>
        <begin position="160"/>
        <end position="180"/>
    </location>
</feature>
<feature type="transmembrane region" description="Helical" evidence="10">
    <location>
        <begin position="292"/>
        <end position="312"/>
    </location>
</feature>
<proteinExistence type="predicted"/>